<evidence type="ECO:0000259" key="1">
    <source>
        <dbReference type="Pfam" id="PF05678"/>
    </source>
</evidence>
<keyword evidence="3" id="KW-1185">Reference proteome</keyword>
<dbReference type="PANTHER" id="PTHR33624:SF17">
    <property type="entry name" value="OS07G0687400 PROTEIN"/>
    <property type="match status" value="1"/>
</dbReference>
<gene>
    <name evidence="2" type="ORF">LIER_42141</name>
</gene>
<dbReference type="InterPro" id="IPR008889">
    <property type="entry name" value="VQ"/>
</dbReference>
<comment type="caution">
    <text evidence="2">The sequence shown here is derived from an EMBL/GenBank/DDBJ whole genome shotgun (WGS) entry which is preliminary data.</text>
</comment>
<organism evidence="2 3">
    <name type="scientific">Lithospermum erythrorhizon</name>
    <name type="common">Purple gromwell</name>
    <name type="synonym">Lithospermum officinale var. erythrorhizon</name>
    <dbReference type="NCBI Taxonomy" id="34254"/>
    <lineage>
        <taxon>Eukaryota</taxon>
        <taxon>Viridiplantae</taxon>
        <taxon>Streptophyta</taxon>
        <taxon>Embryophyta</taxon>
        <taxon>Tracheophyta</taxon>
        <taxon>Spermatophyta</taxon>
        <taxon>Magnoliopsida</taxon>
        <taxon>eudicotyledons</taxon>
        <taxon>Gunneridae</taxon>
        <taxon>Pentapetalae</taxon>
        <taxon>asterids</taxon>
        <taxon>lamiids</taxon>
        <taxon>Boraginales</taxon>
        <taxon>Boraginaceae</taxon>
        <taxon>Boraginoideae</taxon>
        <taxon>Lithospermeae</taxon>
        <taxon>Lithospermum</taxon>
    </lineage>
</organism>
<accession>A0AAV3RKI0</accession>
<feature type="domain" description="VQ" evidence="1">
    <location>
        <begin position="30"/>
        <end position="56"/>
    </location>
</feature>
<dbReference type="Proteomes" id="UP001454036">
    <property type="component" value="Unassembled WGS sequence"/>
</dbReference>
<sequence>MDFRSVPKPMSKISRGKSKRENASIKVVYISTPMKVKTSASRFRALVQELTGRDSDVATLMMEADHSTKFKEFEEIPEEFGQGASYLLPSILKHEEKSPSYESATTASSSEDMSNKHLVDVFSTTHQHHHHHQNMEEFSFPLDFIYESSLMDILGSYNVI</sequence>
<evidence type="ECO:0000313" key="3">
    <source>
        <dbReference type="Proteomes" id="UP001454036"/>
    </source>
</evidence>
<dbReference type="EMBL" id="BAABME010028238">
    <property type="protein sequence ID" value="GAA0177537.1"/>
    <property type="molecule type" value="Genomic_DNA"/>
</dbReference>
<name>A0AAV3RKI0_LITER</name>
<reference evidence="2 3" key="1">
    <citation type="submission" date="2024-01" db="EMBL/GenBank/DDBJ databases">
        <title>The complete chloroplast genome sequence of Lithospermum erythrorhizon: insights into the phylogenetic relationship among Boraginaceae species and the maternal lineages of purple gromwells.</title>
        <authorList>
            <person name="Okada T."/>
            <person name="Watanabe K."/>
        </authorList>
    </citation>
    <scope>NUCLEOTIDE SEQUENCE [LARGE SCALE GENOMIC DNA]</scope>
</reference>
<dbReference type="PANTHER" id="PTHR33624">
    <property type="entry name" value="SIGMA FACTOR BINDING PROTEIN 1, CHLOROPLASTIC"/>
    <property type="match status" value="1"/>
</dbReference>
<evidence type="ECO:0000313" key="2">
    <source>
        <dbReference type="EMBL" id="GAA0177537.1"/>
    </source>
</evidence>
<protein>
    <recommendedName>
        <fullName evidence="1">VQ domain-containing protein</fullName>
    </recommendedName>
</protein>
<proteinExistence type="predicted"/>
<dbReference type="InterPro" id="IPR039335">
    <property type="entry name" value="SIB1/2"/>
</dbReference>
<dbReference type="Pfam" id="PF05678">
    <property type="entry name" value="VQ"/>
    <property type="match status" value="1"/>
</dbReference>
<dbReference type="AlphaFoldDB" id="A0AAV3RKI0"/>